<feature type="binding site" evidence="9">
    <location>
        <position position="103"/>
    </location>
    <ligand>
        <name>Mg(2+)</name>
        <dbReference type="ChEBI" id="CHEBI:18420"/>
        <label>2</label>
    </ligand>
</feature>
<evidence type="ECO:0000256" key="1">
    <source>
        <dbReference type="ARBA" id="ARBA00001625"/>
    </source>
</evidence>
<dbReference type="STRING" id="1335309.GA0116948_12311"/>
<dbReference type="GO" id="GO:0046854">
    <property type="term" value="P:phosphatidylinositol phosphate biosynthetic process"/>
    <property type="evidence" value="ECO:0007669"/>
    <property type="project" value="InterPro"/>
</dbReference>
<dbReference type="PRINTS" id="PR00377">
    <property type="entry name" value="IMPHPHTASES"/>
</dbReference>
<dbReference type="GO" id="GO:0000287">
    <property type="term" value="F:magnesium ion binding"/>
    <property type="evidence" value="ECO:0007669"/>
    <property type="project" value="UniProtKB-UniRule"/>
</dbReference>
<keyword evidence="4" id="KW-0997">Cell inner membrane</keyword>
<keyword evidence="5 9" id="KW-0479">Metal-binding</keyword>
<dbReference type="InterPro" id="IPR020550">
    <property type="entry name" value="Inositol_monophosphatase_CS"/>
</dbReference>
<feature type="binding site" evidence="9">
    <location>
        <position position="83"/>
    </location>
    <ligand>
        <name>substrate</name>
    </ligand>
</feature>
<feature type="binding site" evidence="10">
    <location>
        <position position="229"/>
    </location>
    <ligand>
        <name>Mg(2+)</name>
        <dbReference type="ChEBI" id="CHEBI:18420"/>
        <label>1</label>
        <note>catalytic</note>
    </ligand>
</feature>
<keyword evidence="6 9" id="KW-0378">Hydrolase</keyword>
<evidence type="ECO:0000256" key="9">
    <source>
        <dbReference type="HAMAP-Rule" id="MF_02095"/>
    </source>
</evidence>
<evidence type="ECO:0000313" key="12">
    <source>
        <dbReference type="Proteomes" id="UP000242818"/>
    </source>
</evidence>
<keyword evidence="12" id="KW-1185">Reference proteome</keyword>
<dbReference type="EC" id="3.1.3.7" evidence="9"/>
<dbReference type="InterPro" id="IPR050725">
    <property type="entry name" value="CysQ/Inositol_MonoPase"/>
</dbReference>
<sequence>MHSNLLPLIFTIPGTAQTLELAPLLHMAQQAGQAILYIYRAPETMQVTLKEDQSPLTAADAASHASIIQALAAYTPGIPILSEEGSDVAYSVRQHWPLFWCVDPLDGTKEFIKRNGEFTVNIALIQGHTPILGLIYQPVGERLWIGGTGIGSFRWYPESNTAERLQVIKRSSPMVAVGSRTHSAPEETAVQAQYGVTEFMAAGSALKFCLVADGSAQLYYRHGPTMEWDTAAGQAIVTAAGGSLTTPDGQPFLYNKSNLRNGSFICKA</sequence>
<dbReference type="InterPro" id="IPR000760">
    <property type="entry name" value="Inositol_monophosphatase-like"/>
</dbReference>
<dbReference type="GO" id="GO:0050427">
    <property type="term" value="P:3'-phosphoadenosine 5'-phosphosulfate metabolic process"/>
    <property type="evidence" value="ECO:0007669"/>
    <property type="project" value="TreeGrafter"/>
</dbReference>
<dbReference type="AlphaFoldDB" id="A0A1C4G5B7"/>
<feature type="binding site" evidence="10">
    <location>
        <position position="103"/>
    </location>
    <ligand>
        <name>Mg(2+)</name>
        <dbReference type="ChEBI" id="CHEBI:18420"/>
        <label>1</label>
        <note>catalytic</note>
    </ligand>
</feature>
<keyword evidence="3 9" id="KW-1003">Cell membrane</keyword>
<feature type="binding site" evidence="9">
    <location>
        <position position="83"/>
    </location>
    <ligand>
        <name>Mg(2+)</name>
        <dbReference type="ChEBI" id="CHEBI:18420"/>
        <label>1</label>
    </ligand>
</feature>
<feature type="binding site" evidence="10">
    <location>
        <position position="106"/>
    </location>
    <ligand>
        <name>Mg(2+)</name>
        <dbReference type="ChEBI" id="CHEBI:18420"/>
        <label>1</label>
        <note>catalytic</note>
    </ligand>
</feature>
<dbReference type="Gene3D" id="3.40.190.80">
    <property type="match status" value="1"/>
</dbReference>
<feature type="binding site" evidence="9">
    <location>
        <position position="106"/>
    </location>
    <ligand>
        <name>Mg(2+)</name>
        <dbReference type="ChEBI" id="CHEBI:18420"/>
        <label>2</label>
    </ligand>
</feature>
<evidence type="ECO:0000313" key="11">
    <source>
        <dbReference type="EMBL" id="SCC63314.1"/>
    </source>
</evidence>
<dbReference type="Proteomes" id="UP000242818">
    <property type="component" value="Unassembled WGS sequence"/>
</dbReference>
<evidence type="ECO:0000256" key="7">
    <source>
        <dbReference type="ARBA" id="ARBA00022842"/>
    </source>
</evidence>
<evidence type="ECO:0000256" key="6">
    <source>
        <dbReference type="ARBA" id="ARBA00022801"/>
    </source>
</evidence>
<dbReference type="RefSeq" id="WP_089715552.1">
    <property type="nucleotide sequence ID" value="NZ_FMAR01000023.1"/>
</dbReference>
<dbReference type="SUPFAM" id="SSF56655">
    <property type="entry name" value="Carbohydrate phosphatase"/>
    <property type="match status" value="1"/>
</dbReference>
<dbReference type="OrthoDB" id="9772456at2"/>
<keyword evidence="8 9" id="KW-0472">Membrane</keyword>
<dbReference type="Pfam" id="PF00459">
    <property type="entry name" value="Inositol_P"/>
    <property type="match status" value="1"/>
</dbReference>
<feature type="binding site" evidence="9">
    <location>
        <position position="229"/>
    </location>
    <ligand>
        <name>Mg(2+)</name>
        <dbReference type="ChEBI" id="CHEBI:18420"/>
        <label>2</label>
    </ligand>
</feature>
<feature type="binding site" evidence="9">
    <location>
        <position position="103"/>
    </location>
    <ligand>
        <name>Mg(2+)</name>
        <dbReference type="ChEBI" id="CHEBI:18420"/>
        <label>1</label>
    </ligand>
</feature>
<evidence type="ECO:0000256" key="4">
    <source>
        <dbReference type="ARBA" id="ARBA00022519"/>
    </source>
</evidence>
<protein>
    <recommendedName>
        <fullName evidence="9">3'(2'),5'-bisphosphate nucleotidase CysQ</fullName>
        <ecNumber evidence="9">3.1.3.7</ecNumber>
    </recommendedName>
    <alternativeName>
        <fullName evidence="9">3'(2'),5-bisphosphonucleoside 3'(2')-phosphohydrolase</fullName>
    </alternativeName>
    <alternativeName>
        <fullName evidence="9">3'-phosphoadenosine 5'-phosphate phosphatase</fullName>
        <shortName evidence="9">PAP phosphatase</shortName>
    </alternativeName>
</protein>
<gene>
    <name evidence="9" type="primary">cysQ</name>
    <name evidence="11" type="ORF">GA0116948_12311</name>
</gene>
<dbReference type="PROSITE" id="PS00629">
    <property type="entry name" value="IMP_1"/>
    <property type="match status" value="1"/>
</dbReference>
<accession>A0A1C4G5B7</accession>
<feature type="binding site" evidence="10">
    <location>
        <position position="105"/>
    </location>
    <ligand>
        <name>Mg(2+)</name>
        <dbReference type="ChEBI" id="CHEBI:18420"/>
        <label>1</label>
        <note>catalytic</note>
    </ligand>
</feature>
<dbReference type="PANTHER" id="PTHR43028:SF5">
    <property type="entry name" value="3'(2'),5'-BISPHOSPHATE NUCLEOTIDASE 1"/>
    <property type="match status" value="1"/>
</dbReference>
<dbReference type="GO" id="GO:0008441">
    <property type="term" value="F:3'(2'),5'-bisphosphate nucleotidase activity"/>
    <property type="evidence" value="ECO:0007669"/>
    <property type="project" value="UniProtKB-UniRule"/>
</dbReference>
<dbReference type="HAMAP" id="MF_02095">
    <property type="entry name" value="CysQ"/>
    <property type="match status" value="1"/>
</dbReference>
<dbReference type="EMBL" id="FMAR01000023">
    <property type="protein sequence ID" value="SCC63314.1"/>
    <property type="molecule type" value="Genomic_DNA"/>
</dbReference>
<feature type="binding site" evidence="9">
    <location>
        <position position="229"/>
    </location>
    <ligand>
        <name>substrate</name>
    </ligand>
</feature>
<dbReference type="PANTHER" id="PTHR43028">
    <property type="entry name" value="3'(2'),5'-BISPHOSPHATE NUCLEOTIDASE 1"/>
    <property type="match status" value="1"/>
</dbReference>
<evidence type="ECO:0000256" key="3">
    <source>
        <dbReference type="ARBA" id="ARBA00022475"/>
    </source>
</evidence>
<comment type="similarity">
    <text evidence="2 9">Belongs to the inositol monophosphatase superfamily. CysQ family.</text>
</comment>
<evidence type="ECO:0000256" key="8">
    <source>
        <dbReference type="ARBA" id="ARBA00023136"/>
    </source>
</evidence>
<dbReference type="GO" id="GO:0000103">
    <property type="term" value="P:sulfate assimilation"/>
    <property type="evidence" value="ECO:0007669"/>
    <property type="project" value="TreeGrafter"/>
</dbReference>
<dbReference type="CDD" id="cd01638">
    <property type="entry name" value="CysQ"/>
    <property type="match status" value="1"/>
</dbReference>
<organism evidence="11 12">
    <name type="scientific">Chitinophaga costaii</name>
    <dbReference type="NCBI Taxonomy" id="1335309"/>
    <lineage>
        <taxon>Bacteria</taxon>
        <taxon>Pseudomonadati</taxon>
        <taxon>Bacteroidota</taxon>
        <taxon>Chitinophagia</taxon>
        <taxon>Chitinophagales</taxon>
        <taxon>Chitinophagaceae</taxon>
        <taxon>Chitinophaga</taxon>
    </lineage>
</organism>
<comment type="function">
    <text evidence="9">Converts adenosine-3',5'-bisphosphate (PAP) to AMP.</text>
</comment>
<feature type="binding site" evidence="10">
    <location>
        <position position="83"/>
    </location>
    <ligand>
        <name>Mg(2+)</name>
        <dbReference type="ChEBI" id="CHEBI:18420"/>
        <label>1</label>
        <note>catalytic</note>
    </ligand>
</feature>
<dbReference type="GO" id="GO:0005886">
    <property type="term" value="C:plasma membrane"/>
    <property type="evidence" value="ECO:0007669"/>
    <property type="project" value="UniProtKB-SubCell"/>
</dbReference>
<comment type="cofactor">
    <cofactor evidence="9 10">
        <name>Mg(2+)</name>
        <dbReference type="ChEBI" id="CHEBI:18420"/>
    </cofactor>
</comment>
<comment type="subcellular location">
    <subcellularLocation>
        <location evidence="9">Cell membrane</location>
        <topology evidence="9">Peripheral membrane protein</topology>
        <orientation evidence="9">Cytoplasmic side</orientation>
    </subcellularLocation>
</comment>
<dbReference type="NCBIfam" id="TIGR01331">
    <property type="entry name" value="bisphos_cysQ"/>
    <property type="match status" value="1"/>
</dbReference>
<proteinExistence type="inferred from homology"/>
<evidence type="ECO:0000256" key="5">
    <source>
        <dbReference type="ARBA" id="ARBA00022723"/>
    </source>
</evidence>
<feature type="binding site" evidence="9">
    <location>
        <begin position="105"/>
        <end position="108"/>
    </location>
    <ligand>
        <name>substrate</name>
    </ligand>
</feature>
<reference evidence="11 12" key="1">
    <citation type="submission" date="2016-08" db="EMBL/GenBank/DDBJ databases">
        <authorList>
            <person name="Seilhamer J.J."/>
        </authorList>
    </citation>
    <scope>NUCLEOTIDE SEQUENCE [LARGE SCALE GENOMIC DNA]</scope>
    <source>
        <strain evidence="11 12">A37T2</strain>
    </source>
</reference>
<dbReference type="Gene3D" id="3.30.540.10">
    <property type="entry name" value="Fructose-1,6-Bisphosphatase, subunit A, domain 1"/>
    <property type="match status" value="1"/>
</dbReference>
<dbReference type="InterPro" id="IPR006240">
    <property type="entry name" value="CysQ"/>
</dbReference>
<name>A0A1C4G5B7_9BACT</name>
<feature type="binding site" evidence="9">
    <location>
        <position position="105"/>
    </location>
    <ligand>
        <name>Mg(2+)</name>
        <dbReference type="ChEBI" id="CHEBI:18420"/>
        <label>1</label>
    </ligand>
</feature>
<evidence type="ECO:0000256" key="10">
    <source>
        <dbReference type="PIRSR" id="PIRSR600760-2"/>
    </source>
</evidence>
<dbReference type="PROSITE" id="PS00630">
    <property type="entry name" value="IMP_2"/>
    <property type="match status" value="1"/>
</dbReference>
<dbReference type="InterPro" id="IPR020583">
    <property type="entry name" value="Inositol_monoP_metal-BS"/>
</dbReference>
<keyword evidence="7 9" id="KW-0460">Magnesium</keyword>
<evidence type="ECO:0000256" key="2">
    <source>
        <dbReference type="ARBA" id="ARBA00005289"/>
    </source>
</evidence>
<comment type="catalytic activity">
    <reaction evidence="1 9">
        <text>adenosine 3',5'-bisphosphate + H2O = AMP + phosphate</text>
        <dbReference type="Rhea" id="RHEA:10040"/>
        <dbReference type="ChEBI" id="CHEBI:15377"/>
        <dbReference type="ChEBI" id="CHEBI:43474"/>
        <dbReference type="ChEBI" id="CHEBI:58343"/>
        <dbReference type="ChEBI" id="CHEBI:456215"/>
        <dbReference type="EC" id="3.1.3.7"/>
    </reaction>
</comment>